<dbReference type="EMBL" id="LT629973">
    <property type="protein sequence ID" value="SEI01130.1"/>
    <property type="molecule type" value="Genomic_DNA"/>
</dbReference>
<dbReference type="PATRIC" id="fig|1679444.3.peg.2725"/>
<dbReference type="GO" id="GO:0019752">
    <property type="term" value="P:carboxylic acid metabolic process"/>
    <property type="evidence" value="ECO:0007669"/>
    <property type="project" value="UniProtKB-ARBA"/>
</dbReference>
<dbReference type="InterPro" id="IPR012001">
    <property type="entry name" value="Thiamin_PyroP_enz_TPP-bd_dom"/>
</dbReference>
<dbReference type="InterPro" id="IPR011766">
    <property type="entry name" value="TPP_enzyme_TPP-bd"/>
</dbReference>
<dbReference type="PANTHER" id="PTHR42981">
    <property type="entry name" value="PYRUVATE DEHYDROGENASE [UBIQUINONE]"/>
    <property type="match status" value="1"/>
</dbReference>
<dbReference type="GO" id="GO:0003824">
    <property type="term" value="F:catalytic activity"/>
    <property type="evidence" value="ECO:0007669"/>
    <property type="project" value="InterPro"/>
</dbReference>
<dbReference type="Pfam" id="PF02776">
    <property type="entry name" value="TPP_enzyme_N"/>
    <property type="match status" value="1"/>
</dbReference>
<proteinExistence type="inferred from homology"/>
<evidence type="ECO:0000256" key="3">
    <source>
        <dbReference type="RuleBase" id="RU362132"/>
    </source>
</evidence>
<feature type="domain" description="Thiamine pyrophosphate enzyme N-terminal TPP-binding" evidence="6">
    <location>
        <begin position="4"/>
        <end position="115"/>
    </location>
</feature>
<dbReference type="GO" id="GO:0000287">
    <property type="term" value="F:magnesium ion binding"/>
    <property type="evidence" value="ECO:0007669"/>
    <property type="project" value="InterPro"/>
</dbReference>
<dbReference type="STRING" id="1679444.PYTT_2544"/>
<dbReference type="InterPro" id="IPR047212">
    <property type="entry name" value="TPP_POXB-like"/>
</dbReference>
<accession>A0A1C7PCT8</accession>
<dbReference type="InterPro" id="IPR047211">
    <property type="entry name" value="POXB-like"/>
</dbReference>
<evidence type="ECO:0000259" key="5">
    <source>
        <dbReference type="Pfam" id="PF02775"/>
    </source>
</evidence>
<evidence type="ECO:0000256" key="2">
    <source>
        <dbReference type="ARBA" id="ARBA00023052"/>
    </source>
</evidence>
<feature type="domain" description="Thiamine pyrophosphate enzyme TPP-binding" evidence="5">
    <location>
        <begin position="382"/>
        <end position="528"/>
    </location>
</feature>
<comment type="similarity">
    <text evidence="1 3">Belongs to the TPP enzyme family.</text>
</comment>
<dbReference type="Gene3D" id="3.40.50.970">
    <property type="match status" value="2"/>
</dbReference>
<dbReference type="InterPro" id="IPR012000">
    <property type="entry name" value="Thiamin_PyroP_enz_cen_dom"/>
</dbReference>
<dbReference type="InterPro" id="IPR029061">
    <property type="entry name" value="THDP-binding"/>
</dbReference>
<reference evidence="8" key="1">
    <citation type="submission" date="2016-09" db="EMBL/GenBank/DDBJ databases">
        <authorList>
            <person name="Koehorst J."/>
        </authorList>
    </citation>
    <scope>NUCLEOTIDE SEQUENCE [LARGE SCALE GENOMIC DNA]</scope>
</reference>
<dbReference type="GO" id="GO:0030976">
    <property type="term" value="F:thiamine pyrophosphate binding"/>
    <property type="evidence" value="ECO:0007669"/>
    <property type="project" value="InterPro"/>
</dbReference>
<sequence>MSKTVSDQLVGMLRDAGIKRIYGIVGDSLNPVTEALTSDGSIRWIHVRHEEAAAFAASAEAQITGELAACCGSSGPGNMHLINGLYDAARSDAPVFAISSHIPLSQVGNDYFQETHPQEFYRECTAFCELVSEAEHAPTIVANAIRHAKDKPGVGMIVLPGDVAARKAEREGYAKAPLCVGRATVTPSPDDIQALASLINGSRRITFFCGYGCTGSQKEIVELAGKVKAPIAYTFRAKDIMEQDNPYAVGMTGLLGWGDATQAMNDCDLLVMWGTDFPYSAFLPHHVKVAQVDINATHLGRRVPAFLGVQGDTLATLRELMPLIQEKSDDEYLRQSLTRHAKEMKKLNAYIHHVDEDAPIRPEYITKIISDCASDSAVFTVDTGTPNIWSARYLHGGGTRRIIGSFKHGSMACALAMAMGAQAPDRERQVIALCGDGGLAMLPGDLLTLVQEGLPVKVLVYNNSALDFINLEMTAAGIRPVNTDLKNPNFAEVAQAMGVQAERLTKPGDAILAVKRWLACEGPALLDVVVDEHALAMPPEITMNQAFGFAKTIAKHVLHGELNTVKRILFGNRRLFF</sequence>
<dbReference type="CDD" id="cd02014">
    <property type="entry name" value="TPP_POX"/>
    <property type="match status" value="1"/>
</dbReference>
<dbReference type="AlphaFoldDB" id="A0A1C7PCT8"/>
<organism evidence="7 8">
    <name type="scientific">Akkermansia glycaniphila</name>
    <dbReference type="NCBI Taxonomy" id="1679444"/>
    <lineage>
        <taxon>Bacteria</taxon>
        <taxon>Pseudomonadati</taxon>
        <taxon>Verrucomicrobiota</taxon>
        <taxon>Verrucomicrobiia</taxon>
        <taxon>Verrucomicrobiales</taxon>
        <taxon>Akkermansiaceae</taxon>
        <taxon>Akkermansia</taxon>
    </lineage>
</organism>
<protein>
    <submittedName>
        <fullName evidence="7">Thiamin diphosphate-binding fold</fullName>
    </submittedName>
</protein>
<dbReference type="Pfam" id="PF02775">
    <property type="entry name" value="TPP_enzyme_C"/>
    <property type="match status" value="1"/>
</dbReference>
<name>A0A1C7PCT8_9BACT</name>
<dbReference type="Pfam" id="PF00205">
    <property type="entry name" value="TPP_enzyme_M"/>
    <property type="match status" value="1"/>
</dbReference>
<dbReference type="OrthoDB" id="4494979at2"/>
<feature type="domain" description="Thiamine pyrophosphate enzyme central" evidence="4">
    <location>
        <begin position="192"/>
        <end position="320"/>
    </location>
</feature>
<dbReference type="InterPro" id="IPR029035">
    <property type="entry name" value="DHS-like_NAD/FAD-binding_dom"/>
</dbReference>
<gene>
    <name evidence="7" type="ORF">PYTT_2544</name>
</gene>
<evidence type="ECO:0000256" key="1">
    <source>
        <dbReference type="ARBA" id="ARBA00007812"/>
    </source>
</evidence>
<evidence type="ECO:0000259" key="4">
    <source>
        <dbReference type="Pfam" id="PF00205"/>
    </source>
</evidence>
<dbReference type="Gene3D" id="3.40.50.1220">
    <property type="entry name" value="TPP-binding domain"/>
    <property type="match status" value="1"/>
</dbReference>
<evidence type="ECO:0000313" key="7">
    <source>
        <dbReference type="EMBL" id="SEI01130.1"/>
    </source>
</evidence>
<evidence type="ECO:0000259" key="6">
    <source>
        <dbReference type="Pfam" id="PF02776"/>
    </source>
</evidence>
<dbReference type="SUPFAM" id="SSF52518">
    <property type="entry name" value="Thiamin diphosphate-binding fold (THDP-binding)"/>
    <property type="match status" value="2"/>
</dbReference>
<dbReference type="Proteomes" id="UP000176204">
    <property type="component" value="Chromosome I"/>
</dbReference>
<evidence type="ECO:0000313" key="8">
    <source>
        <dbReference type="Proteomes" id="UP000176204"/>
    </source>
</evidence>
<keyword evidence="2 3" id="KW-0786">Thiamine pyrophosphate</keyword>
<dbReference type="PANTHER" id="PTHR42981:SF2">
    <property type="entry name" value="PYRUVATE DEHYDROGENASE [UBIQUINONE]"/>
    <property type="match status" value="1"/>
</dbReference>
<dbReference type="RefSeq" id="WP_067775004.1">
    <property type="nucleotide sequence ID" value="NZ_LIGX01000020.1"/>
</dbReference>
<dbReference type="SUPFAM" id="SSF52467">
    <property type="entry name" value="DHS-like NAD/FAD-binding domain"/>
    <property type="match status" value="1"/>
</dbReference>
<keyword evidence="8" id="KW-1185">Reference proteome</keyword>
<dbReference type="KEGG" id="agl:PYTT_2544"/>